<comment type="similarity">
    <text evidence="1">Belongs to the bacterial sugar transferase family.</text>
</comment>
<proteinExistence type="inferred from homology"/>
<organism evidence="4 5">
    <name type="scientific">Paenibacillus agilis</name>
    <dbReference type="NCBI Taxonomy" id="3020863"/>
    <lineage>
        <taxon>Bacteria</taxon>
        <taxon>Bacillati</taxon>
        <taxon>Bacillota</taxon>
        <taxon>Bacilli</taxon>
        <taxon>Bacillales</taxon>
        <taxon>Paenibacillaceae</taxon>
        <taxon>Paenibacillus</taxon>
    </lineage>
</organism>
<dbReference type="EMBL" id="VNJK01000001">
    <property type="protein sequence ID" value="TVX91804.1"/>
    <property type="molecule type" value="Genomic_DNA"/>
</dbReference>
<dbReference type="Pfam" id="PF02397">
    <property type="entry name" value="Bac_transf"/>
    <property type="match status" value="1"/>
</dbReference>
<keyword evidence="2" id="KW-0472">Membrane</keyword>
<protein>
    <submittedName>
        <fullName evidence="4">Sugar transferase</fullName>
    </submittedName>
</protein>
<gene>
    <name evidence="4" type="ORF">FPZ44_01250</name>
</gene>
<evidence type="ECO:0000256" key="2">
    <source>
        <dbReference type="SAM" id="Phobius"/>
    </source>
</evidence>
<evidence type="ECO:0000256" key="1">
    <source>
        <dbReference type="ARBA" id="ARBA00006464"/>
    </source>
</evidence>
<dbReference type="OrthoDB" id="9808602at2"/>
<comment type="caution">
    <text evidence="4">The sequence shown here is derived from an EMBL/GenBank/DDBJ whole genome shotgun (WGS) entry which is preliminary data.</text>
</comment>
<name>A0A559IW09_9BACL</name>
<dbReference type="PANTHER" id="PTHR30576">
    <property type="entry name" value="COLANIC BIOSYNTHESIS UDP-GLUCOSE LIPID CARRIER TRANSFERASE"/>
    <property type="match status" value="1"/>
</dbReference>
<sequence>MKRLFDIVLSFILIIIFSPFLLLIAIYVRMTIGKPVMFNQERTGLHMKSFKLYKFRTMSDEFLPNGEPLPDEQRLTRAGNILRMSSLDELPQLFNVLKGDMSLVGPRPLPSKYNPYYYEAERVRFTVRPGITGLAQISGRNMLSWQARFQCDRDYVERQSMWLDIVILFKTAIQVVVGKNNAVCPTMFVAELDRERRVSLKSKTM</sequence>
<evidence type="ECO:0000313" key="4">
    <source>
        <dbReference type="EMBL" id="TVX91804.1"/>
    </source>
</evidence>
<keyword evidence="2" id="KW-1133">Transmembrane helix</keyword>
<feature type="transmembrane region" description="Helical" evidence="2">
    <location>
        <begin position="7"/>
        <end position="28"/>
    </location>
</feature>
<keyword evidence="2" id="KW-0812">Transmembrane</keyword>
<dbReference type="InterPro" id="IPR003362">
    <property type="entry name" value="Bact_transf"/>
</dbReference>
<keyword evidence="5" id="KW-1185">Reference proteome</keyword>
<dbReference type="AlphaFoldDB" id="A0A559IW09"/>
<evidence type="ECO:0000259" key="3">
    <source>
        <dbReference type="Pfam" id="PF02397"/>
    </source>
</evidence>
<reference evidence="4 5" key="1">
    <citation type="submission" date="2019-07" db="EMBL/GenBank/DDBJ databases">
        <authorList>
            <person name="Kim J."/>
        </authorList>
    </citation>
    <scope>NUCLEOTIDE SEQUENCE [LARGE SCALE GENOMIC DNA]</scope>
    <source>
        <strain evidence="4 5">N4</strain>
    </source>
</reference>
<accession>A0A559IW09</accession>
<dbReference type="RefSeq" id="WP_144986660.1">
    <property type="nucleotide sequence ID" value="NZ_VNJK01000001.1"/>
</dbReference>
<dbReference type="PANTHER" id="PTHR30576:SF8">
    <property type="entry name" value="UNDECAPRENYL-PHOSPHATE GALACTOSE PHOSPHOTRANSFERASE"/>
    <property type="match status" value="1"/>
</dbReference>
<dbReference type="GO" id="GO:0016780">
    <property type="term" value="F:phosphotransferase activity, for other substituted phosphate groups"/>
    <property type="evidence" value="ECO:0007669"/>
    <property type="project" value="TreeGrafter"/>
</dbReference>
<dbReference type="Proteomes" id="UP000318102">
    <property type="component" value="Unassembled WGS sequence"/>
</dbReference>
<keyword evidence="4" id="KW-0808">Transferase</keyword>
<evidence type="ECO:0000313" key="5">
    <source>
        <dbReference type="Proteomes" id="UP000318102"/>
    </source>
</evidence>
<feature type="domain" description="Bacterial sugar transferase" evidence="3">
    <location>
        <begin position="2"/>
        <end position="176"/>
    </location>
</feature>